<feature type="compositionally biased region" description="Basic and acidic residues" evidence="1">
    <location>
        <begin position="17"/>
        <end position="26"/>
    </location>
</feature>
<accession>A0A9P8L0G6</accession>
<evidence type="ECO:0000313" key="2">
    <source>
        <dbReference type="EMBL" id="KAH0536120.1"/>
    </source>
</evidence>
<comment type="caution">
    <text evidence="2">The sequence shown here is derived from an EMBL/GenBank/DDBJ whole genome shotgun (WGS) entry which is preliminary data.</text>
</comment>
<protein>
    <submittedName>
        <fullName evidence="2">Uncharacterized protein</fullName>
    </submittedName>
</protein>
<reference evidence="2" key="1">
    <citation type="submission" date="2021-03" db="EMBL/GenBank/DDBJ databases">
        <title>Comparative genomics and phylogenomic investigation of the class Geoglossomycetes provide insights into ecological specialization and systematics.</title>
        <authorList>
            <person name="Melie T."/>
            <person name="Pirro S."/>
            <person name="Miller A.N."/>
            <person name="Quandt A."/>
        </authorList>
    </citation>
    <scope>NUCLEOTIDE SEQUENCE</scope>
    <source>
        <strain evidence="2">GBOQ0MN5Z8</strain>
    </source>
</reference>
<sequence>YESGRRGTTNPGSRFVGDGERRRILEVLESETPVDEKSRNSNASSPPSSS</sequence>
<dbReference type="AlphaFoldDB" id="A0A9P8L0G6"/>
<gene>
    <name evidence="2" type="ORF">FGG08_006986</name>
</gene>
<evidence type="ECO:0000313" key="3">
    <source>
        <dbReference type="Proteomes" id="UP000698800"/>
    </source>
</evidence>
<proteinExistence type="predicted"/>
<dbReference type="Proteomes" id="UP000698800">
    <property type="component" value="Unassembled WGS sequence"/>
</dbReference>
<name>A0A9P8L0G6_9PEZI</name>
<organism evidence="2 3">
    <name type="scientific">Glutinoglossum americanum</name>
    <dbReference type="NCBI Taxonomy" id="1670608"/>
    <lineage>
        <taxon>Eukaryota</taxon>
        <taxon>Fungi</taxon>
        <taxon>Dikarya</taxon>
        <taxon>Ascomycota</taxon>
        <taxon>Pezizomycotina</taxon>
        <taxon>Geoglossomycetes</taxon>
        <taxon>Geoglossales</taxon>
        <taxon>Geoglossaceae</taxon>
        <taxon>Glutinoglossum</taxon>
    </lineage>
</organism>
<keyword evidence="3" id="KW-1185">Reference proteome</keyword>
<dbReference type="EMBL" id="JAGHQL010000233">
    <property type="protein sequence ID" value="KAH0536120.1"/>
    <property type="molecule type" value="Genomic_DNA"/>
</dbReference>
<feature type="compositionally biased region" description="Low complexity" evidence="1">
    <location>
        <begin position="40"/>
        <end position="50"/>
    </location>
</feature>
<feature type="compositionally biased region" description="Polar residues" evidence="1">
    <location>
        <begin position="1"/>
        <end position="12"/>
    </location>
</feature>
<feature type="non-terminal residue" evidence="2">
    <location>
        <position position="1"/>
    </location>
</feature>
<feature type="region of interest" description="Disordered" evidence="1">
    <location>
        <begin position="1"/>
        <end position="50"/>
    </location>
</feature>
<evidence type="ECO:0000256" key="1">
    <source>
        <dbReference type="SAM" id="MobiDB-lite"/>
    </source>
</evidence>